<proteinExistence type="predicted"/>
<feature type="signal peptide" evidence="1">
    <location>
        <begin position="1"/>
        <end position="23"/>
    </location>
</feature>
<comment type="caution">
    <text evidence="2">The sequence shown here is derived from an EMBL/GenBank/DDBJ whole genome shotgun (WGS) entry which is preliminary data.</text>
</comment>
<organism evidence="2 3">
    <name type="scientific">Erythrobacter fulvus</name>
    <dbReference type="NCBI Taxonomy" id="2987523"/>
    <lineage>
        <taxon>Bacteria</taxon>
        <taxon>Pseudomonadati</taxon>
        <taxon>Pseudomonadota</taxon>
        <taxon>Alphaproteobacteria</taxon>
        <taxon>Sphingomonadales</taxon>
        <taxon>Erythrobacteraceae</taxon>
        <taxon>Erythrobacter/Porphyrobacter group</taxon>
        <taxon>Erythrobacter</taxon>
    </lineage>
</organism>
<sequence>MQKHVFGALAVTTAAIAATGASAQQERMSPRPNYNLVQLSVKSAEVAPEEFKTRTEAIRSCDQAVKLAAELDAQVTRNAYVRADQMPTELNAILKDLPTGQATPVFTNGGEVLRVLVLCNRS</sequence>
<evidence type="ECO:0000256" key="1">
    <source>
        <dbReference type="SAM" id="SignalP"/>
    </source>
</evidence>
<keyword evidence="1" id="KW-0732">Signal</keyword>
<protein>
    <submittedName>
        <fullName evidence="2">Uncharacterized protein</fullName>
    </submittedName>
</protein>
<reference evidence="2 3" key="1">
    <citation type="submission" date="2022-10" db="EMBL/GenBank/DDBJ databases">
        <title>Erythrobacter sp. sf7 Genome sequencing.</title>
        <authorList>
            <person name="Park S."/>
        </authorList>
    </citation>
    <scope>NUCLEOTIDE SEQUENCE [LARGE SCALE GENOMIC DNA]</scope>
    <source>
        <strain evidence="3">sf7</strain>
    </source>
</reference>
<dbReference type="Proteomes" id="UP001216558">
    <property type="component" value="Unassembled WGS sequence"/>
</dbReference>
<name>A0ABT5JQA7_9SPHN</name>
<feature type="chain" id="PRO_5047216391" evidence="1">
    <location>
        <begin position="24"/>
        <end position="122"/>
    </location>
</feature>
<evidence type="ECO:0000313" key="3">
    <source>
        <dbReference type="Proteomes" id="UP001216558"/>
    </source>
</evidence>
<evidence type="ECO:0000313" key="2">
    <source>
        <dbReference type="EMBL" id="MDC8754256.1"/>
    </source>
</evidence>
<gene>
    <name evidence="2" type="ORF">OIK40_06320</name>
</gene>
<keyword evidence="3" id="KW-1185">Reference proteome</keyword>
<accession>A0ABT5JQA7</accession>
<dbReference type="EMBL" id="JAQQXQ010000004">
    <property type="protein sequence ID" value="MDC8754256.1"/>
    <property type="molecule type" value="Genomic_DNA"/>
</dbReference>
<dbReference type="RefSeq" id="WP_273677110.1">
    <property type="nucleotide sequence ID" value="NZ_JAQQXQ010000004.1"/>
</dbReference>